<dbReference type="AlphaFoldDB" id="A0A0D0DIS2"/>
<gene>
    <name evidence="1" type="ORF">PAXRUDRAFT_156121</name>
</gene>
<reference evidence="1 2" key="1">
    <citation type="submission" date="2014-04" db="EMBL/GenBank/DDBJ databases">
        <authorList>
            <consortium name="DOE Joint Genome Institute"/>
            <person name="Kuo A."/>
            <person name="Kohler A."/>
            <person name="Jargeat P."/>
            <person name="Nagy L.G."/>
            <person name="Floudas D."/>
            <person name="Copeland A."/>
            <person name="Barry K.W."/>
            <person name="Cichocki N."/>
            <person name="Veneault-Fourrey C."/>
            <person name="LaButti K."/>
            <person name="Lindquist E.A."/>
            <person name="Lipzen A."/>
            <person name="Lundell T."/>
            <person name="Morin E."/>
            <person name="Murat C."/>
            <person name="Sun H."/>
            <person name="Tunlid A."/>
            <person name="Henrissat B."/>
            <person name="Grigoriev I.V."/>
            <person name="Hibbett D.S."/>
            <person name="Martin F."/>
            <person name="Nordberg H.P."/>
            <person name="Cantor M.N."/>
            <person name="Hua S.X."/>
        </authorList>
    </citation>
    <scope>NUCLEOTIDE SEQUENCE [LARGE SCALE GENOMIC DNA]</scope>
    <source>
        <strain evidence="1 2">Ve08.2h10</strain>
    </source>
</reference>
<evidence type="ECO:0000313" key="2">
    <source>
        <dbReference type="Proteomes" id="UP000054538"/>
    </source>
</evidence>
<protein>
    <submittedName>
        <fullName evidence="1">Uncharacterized protein</fullName>
    </submittedName>
</protein>
<dbReference type="HOGENOM" id="CLU_2929060_0_0_1"/>
<accession>A0A0D0DIS2</accession>
<proteinExistence type="predicted"/>
<name>A0A0D0DIS2_9AGAM</name>
<dbReference type="InParanoid" id="A0A0D0DIS2"/>
<feature type="non-terminal residue" evidence="1">
    <location>
        <position position="1"/>
    </location>
</feature>
<evidence type="ECO:0000313" key="1">
    <source>
        <dbReference type="EMBL" id="KIK81439.1"/>
    </source>
</evidence>
<dbReference type="OrthoDB" id="3265515at2759"/>
<dbReference type="Proteomes" id="UP000054538">
    <property type="component" value="Unassembled WGS sequence"/>
</dbReference>
<keyword evidence="2" id="KW-1185">Reference proteome</keyword>
<reference evidence="2" key="2">
    <citation type="submission" date="2015-01" db="EMBL/GenBank/DDBJ databases">
        <title>Evolutionary Origins and Diversification of the Mycorrhizal Mutualists.</title>
        <authorList>
            <consortium name="DOE Joint Genome Institute"/>
            <consortium name="Mycorrhizal Genomics Consortium"/>
            <person name="Kohler A."/>
            <person name="Kuo A."/>
            <person name="Nagy L.G."/>
            <person name="Floudas D."/>
            <person name="Copeland A."/>
            <person name="Barry K.W."/>
            <person name="Cichocki N."/>
            <person name="Veneault-Fourrey C."/>
            <person name="LaButti K."/>
            <person name="Lindquist E.A."/>
            <person name="Lipzen A."/>
            <person name="Lundell T."/>
            <person name="Morin E."/>
            <person name="Murat C."/>
            <person name="Riley R."/>
            <person name="Ohm R."/>
            <person name="Sun H."/>
            <person name="Tunlid A."/>
            <person name="Henrissat B."/>
            <person name="Grigoriev I.V."/>
            <person name="Hibbett D.S."/>
            <person name="Martin F."/>
        </authorList>
    </citation>
    <scope>NUCLEOTIDE SEQUENCE [LARGE SCALE GENOMIC DNA]</scope>
    <source>
        <strain evidence="2">Ve08.2h10</strain>
    </source>
</reference>
<dbReference type="EMBL" id="KN825799">
    <property type="protein sequence ID" value="KIK81439.1"/>
    <property type="molecule type" value="Genomic_DNA"/>
</dbReference>
<organism evidence="1 2">
    <name type="scientific">Paxillus rubicundulus Ve08.2h10</name>
    <dbReference type="NCBI Taxonomy" id="930991"/>
    <lineage>
        <taxon>Eukaryota</taxon>
        <taxon>Fungi</taxon>
        <taxon>Dikarya</taxon>
        <taxon>Basidiomycota</taxon>
        <taxon>Agaricomycotina</taxon>
        <taxon>Agaricomycetes</taxon>
        <taxon>Agaricomycetidae</taxon>
        <taxon>Boletales</taxon>
        <taxon>Paxilineae</taxon>
        <taxon>Paxillaceae</taxon>
        <taxon>Paxillus</taxon>
    </lineage>
</organism>
<sequence length="61" mass="6675">TKVYCDSSGVEGNIGAAVVIHARGQSECVMRYHLGTDKEHTVYEVEAVGLCPVRIHIGWMT</sequence>